<dbReference type="RefSeq" id="WP_053521361.1">
    <property type="nucleotide sequence ID" value="NZ_LHCF01000003.1"/>
</dbReference>
<dbReference type="Gene3D" id="1.20.120.20">
    <property type="entry name" value="Apolipoprotein"/>
    <property type="match status" value="1"/>
</dbReference>
<evidence type="ECO:0000256" key="2">
    <source>
        <dbReference type="SAM" id="MobiDB-lite"/>
    </source>
</evidence>
<accession>A0A0M1N0A9</accession>
<dbReference type="EMBL" id="LHCF01000003">
    <property type="protein sequence ID" value="KOR75603.1"/>
    <property type="molecule type" value="Genomic_DNA"/>
</dbReference>
<evidence type="ECO:0000313" key="4">
    <source>
        <dbReference type="Proteomes" id="UP000037386"/>
    </source>
</evidence>
<evidence type="ECO:0000256" key="1">
    <source>
        <dbReference type="SAM" id="Coils"/>
    </source>
</evidence>
<dbReference type="PATRIC" id="fig|479893.3.peg.176"/>
<protein>
    <submittedName>
        <fullName evidence="3">Uncharacterized protein</fullName>
    </submittedName>
</protein>
<proteinExistence type="predicted"/>
<comment type="caution">
    <text evidence="3">The sequence shown here is derived from an EMBL/GenBank/DDBJ whole genome shotgun (WGS) entry which is preliminary data.</text>
</comment>
<keyword evidence="1" id="KW-0175">Coiled coil</keyword>
<organism evidence="3 4">
    <name type="scientific">Candidatus Phytoplasma pruni</name>
    <dbReference type="NCBI Taxonomy" id="479893"/>
    <lineage>
        <taxon>Bacteria</taxon>
        <taxon>Bacillati</taxon>
        <taxon>Mycoplasmatota</taxon>
        <taxon>Mollicutes</taxon>
        <taxon>Acholeplasmatales</taxon>
        <taxon>Acholeplasmataceae</taxon>
        <taxon>Candidatus Phytoplasma</taxon>
        <taxon>16SrIII (X-disease group)</taxon>
    </lineage>
</organism>
<sequence>MKMNIFKPNKKNFYIISILILTAVIFLLIISTAFAFDKAKDEIADEIKEKTNEIKEKTNKKINEVLDQQSKQTSQKRDEVFNKLLEKMDNLENSLTKELIPKYLEQLTKKAESKIESFNTQEITQKILVILDQKVKALADDFTKTLQTAIDNLGQSIEKDKKSLMDNIAGKIDSWNKDLEKDKKQIIEKISTALDNLEQATKTAKDKMENIEDNIHVKGIVESLKISINQLPPQLSHKIKDLIKESLPTWLGGTTPDNKNSNVDANENNPASPAVTSNSSVGKIMSLFGSSWWNS</sequence>
<gene>
    <name evidence="3" type="ORF">CPX_001393</name>
</gene>
<evidence type="ECO:0000313" key="3">
    <source>
        <dbReference type="EMBL" id="KOR75603.1"/>
    </source>
</evidence>
<feature type="coiled-coil region" evidence="1">
    <location>
        <begin position="40"/>
        <end position="68"/>
    </location>
</feature>
<feature type="compositionally biased region" description="Polar residues" evidence="2">
    <location>
        <begin position="255"/>
        <end position="278"/>
    </location>
</feature>
<dbReference type="Proteomes" id="UP000037386">
    <property type="component" value="Unassembled WGS sequence"/>
</dbReference>
<dbReference type="AlphaFoldDB" id="A0A0M1N0A9"/>
<name>A0A0M1N0A9_9MOLU</name>
<feature type="region of interest" description="Disordered" evidence="2">
    <location>
        <begin position="250"/>
        <end position="278"/>
    </location>
</feature>
<reference evidence="4" key="1">
    <citation type="submission" date="2015-05" db="EMBL/GenBank/DDBJ databases">
        <title>Draft genome sequence of 'Candidatus Phytoplasma Pruni' strain CX, a plant pathogenic bacterium.</title>
        <authorList>
            <person name="Lee I.-M."/>
            <person name="Bottner-Parker K.D."/>
            <person name="Shao J."/>
            <person name="Gundersen-Rindal D.E."/>
            <person name="Zhao Y."/>
            <person name="Davis R.E."/>
        </authorList>
    </citation>
    <scope>NUCLEOTIDE SEQUENCE [LARGE SCALE GENOMIC DNA]</scope>
    <source>
        <strain evidence="4">CX</strain>
    </source>
</reference>
<feature type="coiled-coil region" evidence="1">
    <location>
        <begin position="176"/>
        <end position="214"/>
    </location>
</feature>